<reference evidence="7" key="1">
    <citation type="submission" date="2013-07" db="EMBL/GenBank/DDBJ databases">
        <authorList>
            <consortium name="The Broad Institute Genome Sequencing Platform"/>
            <person name="Cuomo C."/>
            <person name="Litvintseva A."/>
            <person name="Chen Y."/>
            <person name="Heitman J."/>
            <person name="Sun S."/>
            <person name="Springer D."/>
            <person name="Dromer F."/>
            <person name="Young S.K."/>
            <person name="Zeng Q."/>
            <person name="Gargeya S."/>
            <person name="Fitzgerald M."/>
            <person name="Abouelleil A."/>
            <person name="Alvarado L."/>
            <person name="Berlin A.M."/>
            <person name="Chapman S.B."/>
            <person name="Dewar J."/>
            <person name="Goldberg J."/>
            <person name="Griggs A."/>
            <person name="Gujja S."/>
            <person name="Hansen M."/>
            <person name="Howarth C."/>
            <person name="Imamovic A."/>
            <person name="Larimer J."/>
            <person name="McCowan C."/>
            <person name="Murphy C."/>
            <person name="Pearson M."/>
            <person name="Priest M."/>
            <person name="Roberts A."/>
            <person name="Saif S."/>
            <person name="Shea T."/>
            <person name="Sykes S."/>
            <person name="Wortman J."/>
            <person name="Nusbaum C."/>
            <person name="Birren B."/>
        </authorList>
    </citation>
    <scope>NUCLEOTIDE SEQUENCE</scope>
    <source>
        <strain evidence="7">CBS 10737</strain>
    </source>
</reference>
<keyword evidence="8" id="KW-1185">Reference proteome</keyword>
<feature type="domain" description="Prokaryotic-type class I peptide chain release factors" evidence="6">
    <location>
        <begin position="149"/>
        <end position="214"/>
    </location>
</feature>
<dbReference type="GO" id="GO:0005739">
    <property type="term" value="C:mitochondrion"/>
    <property type="evidence" value="ECO:0007669"/>
    <property type="project" value="UniProtKB-SubCell"/>
</dbReference>
<evidence type="ECO:0000313" key="7">
    <source>
        <dbReference type="EMBL" id="WWC70011.1"/>
    </source>
</evidence>
<keyword evidence="3" id="KW-0809">Transit peptide</keyword>
<dbReference type="RefSeq" id="XP_019011160.2">
    <property type="nucleotide sequence ID" value="XM_019156202.2"/>
</dbReference>
<comment type="similarity">
    <text evidence="2">Belongs to the prokaryotic/mitochondrial release factor family.</text>
</comment>
<dbReference type="InterPro" id="IPR052405">
    <property type="entry name" value="Mito_Transl_Release_Factor"/>
</dbReference>
<name>A0AAJ8MPT7_9TREE</name>
<feature type="compositionally biased region" description="Basic and acidic residues" evidence="5">
    <location>
        <begin position="248"/>
        <end position="278"/>
    </location>
</feature>
<reference evidence="7" key="2">
    <citation type="submission" date="2024-02" db="EMBL/GenBank/DDBJ databases">
        <title>Comparative genomics of Cryptococcus and Kwoniella reveals pathogenesis evolution and contrasting modes of karyotype evolution via chromosome fusion or intercentromeric recombination.</title>
        <authorList>
            <person name="Coelho M.A."/>
            <person name="David-Palma M."/>
            <person name="Shea T."/>
            <person name="Bowers K."/>
            <person name="McGinley-Smith S."/>
            <person name="Mohammad A.W."/>
            <person name="Gnirke A."/>
            <person name="Yurkov A.M."/>
            <person name="Nowrousian M."/>
            <person name="Sun S."/>
            <person name="Cuomo C.A."/>
            <person name="Heitman J."/>
        </authorList>
    </citation>
    <scope>NUCLEOTIDE SEQUENCE</scope>
    <source>
        <strain evidence="7">CBS 10737</strain>
    </source>
</reference>
<organism evidence="7 8">
    <name type="scientific">Kwoniella pini CBS 10737</name>
    <dbReference type="NCBI Taxonomy" id="1296096"/>
    <lineage>
        <taxon>Eukaryota</taxon>
        <taxon>Fungi</taxon>
        <taxon>Dikarya</taxon>
        <taxon>Basidiomycota</taxon>
        <taxon>Agaricomycotina</taxon>
        <taxon>Tremellomycetes</taxon>
        <taxon>Tremellales</taxon>
        <taxon>Cryptococcaceae</taxon>
        <taxon>Kwoniella</taxon>
    </lineage>
</organism>
<dbReference type="InterPro" id="IPR000352">
    <property type="entry name" value="Pep_chain_release_fac_I"/>
</dbReference>
<proteinExistence type="inferred from homology"/>
<evidence type="ECO:0000313" key="8">
    <source>
        <dbReference type="Proteomes" id="UP000094020"/>
    </source>
</evidence>
<sequence length="320" mass="37000">MQVIRPAIRCFSNPRNLPRSSLNSFSINPHVGCSHWVYRSYSVQHPSSDNQIYNDDLFGDHESDDKRQVHEDTSQLIEESYDQLDIEDVPSTSVRLYYGVQSMTYLTINQNKQDDYLTSTPLTKDQLLNRPKLPGSIKRLNRILSRQRQVEIPEHELEEKFVRGRGPGGQAINKTNSSVSLIHIPTGIRVQSQPTRSREENRKIARKILSERLEVLRTTGQLPNYVIPGTSIDISSKNILQEETPSQLEKKSSRTKQKEEEKLLSGKYTKKEIKNEKERRRKLNKSKKSKKKYGKKGEIDSNENDKDQVNSNFEMSEKDV</sequence>
<dbReference type="GeneID" id="30172841"/>
<evidence type="ECO:0000256" key="3">
    <source>
        <dbReference type="ARBA" id="ARBA00022946"/>
    </source>
</evidence>
<dbReference type="FunFam" id="3.30.160.20:FF:000065">
    <property type="entry name" value="Peptidyl-tRNA hydrolase domain protein"/>
    <property type="match status" value="1"/>
</dbReference>
<dbReference type="Pfam" id="PF00472">
    <property type="entry name" value="RF-1"/>
    <property type="match status" value="1"/>
</dbReference>
<comment type="subcellular location">
    <subcellularLocation>
        <location evidence="1">Mitochondrion</location>
    </subcellularLocation>
</comment>
<dbReference type="Gene3D" id="3.30.160.20">
    <property type="match status" value="1"/>
</dbReference>
<gene>
    <name evidence="7" type="ORF">I206_103955</name>
</gene>
<evidence type="ECO:0000256" key="4">
    <source>
        <dbReference type="ARBA" id="ARBA00023128"/>
    </source>
</evidence>
<keyword evidence="4" id="KW-0496">Mitochondrion</keyword>
<evidence type="ECO:0000256" key="5">
    <source>
        <dbReference type="SAM" id="MobiDB-lite"/>
    </source>
</evidence>
<evidence type="ECO:0000259" key="6">
    <source>
        <dbReference type="Pfam" id="PF00472"/>
    </source>
</evidence>
<feature type="compositionally biased region" description="Basic residues" evidence="5">
    <location>
        <begin position="279"/>
        <end position="294"/>
    </location>
</feature>
<dbReference type="Proteomes" id="UP000094020">
    <property type="component" value="Chromosome 5"/>
</dbReference>
<evidence type="ECO:0000256" key="1">
    <source>
        <dbReference type="ARBA" id="ARBA00004173"/>
    </source>
</evidence>
<evidence type="ECO:0000256" key="2">
    <source>
        <dbReference type="ARBA" id="ARBA00010835"/>
    </source>
</evidence>
<dbReference type="SUPFAM" id="SSF75620">
    <property type="entry name" value="Release factor"/>
    <property type="match status" value="1"/>
</dbReference>
<dbReference type="GO" id="GO:0003747">
    <property type="term" value="F:translation release factor activity"/>
    <property type="evidence" value="ECO:0007669"/>
    <property type="project" value="InterPro"/>
</dbReference>
<feature type="region of interest" description="Disordered" evidence="5">
    <location>
        <begin position="243"/>
        <end position="320"/>
    </location>
</feature>
<dbReference type="EMBL" id="CP144523">
    <property type="protein sequence ID" value="WWC70011.1"/>
    <property type="molecule type" value="Genomic_DNA"/>
</dbReference>
<feature type="compositionally biased region" description="Basic and acidic residues" evidence="5">
    <location>
        <begin position="295"/>
        <end position="308"/>
    </location>
</feature>
<dbReference type="InterPro" id="IPR045853">
    <property type="entry name" value="Pep_chain_release_fac_I_sf"/>
</dbReference>
<dbReference type="PANTHER" id="PTHR46203">
    <property type="entry name" value="PROBABLE PEPTIDE CHAIN RELEASE FACTOR C12ORF65"/>
    <property type="match status" value="1"/>
</dbReference>
<protein>
    <recommendedName>
        <fullName evidence="6">Prokaryotic-type class I peptide chain release factors domain-containing protein</fullName>
    </recommendedName>
</protein>
<accession>A0AAJ8MPT7</accession>
<dbReference type="PANTHER" id="PTHR46203:SF1">
    <property type="entry name" value="MITOCHONDRIAL TRANSLATION RELEASE FACTOR IN RESCUE"/>
    <property type="match status" value="1"/>
</dbReference>
<dbReference type="KEGG" id="kpin:30172841"/>
<dbReference type="GO" id="GO:0032543">
    <property type="term" value="P:mitochondrial translation"/>
    <property type="evidence" value="ECO:0007669"/>
    <property type="project" value="UniProtKB-ARBA"/>
</dbReference>
<dbReference type="AlphaFoldDB" id="A0AAJ8MPT7"/>